<evidence type="ECO:0000313" key="1">
    <source>
        <dbReference type="EMBL" id="PPS03353.1"/>
    </source>
</evidence>
<evidence type="ECO:0000313" key="2">
    <source>
        <dbReference type="Proteomes" id="UP000239757"/>
    </source>
</evidence>
<dbReference type="AlphaFoldDB" id="A0A2P5XJ36"/>
<proteinExistence type="predicted"/>
<name>A0A2P5XJ36_GOSBA</name>
<accession>A0A2P5XJ36</accession>
<dbReference type="EMBL" id="KZ664764">
    <property type="protein sequence ID" value="PPS03353.1"/>
    <property type="molecule type" value="Genomic_DNA"/>
</dbReference>
<sequence>MRGGQAMSRWLMEDSEDGKWTRMEIDGDIKTRRFGDDVTNQKENYGGIGIVGRATRYTKKPIELRIENDRGKFEERGKEAELEDMAICFVDRKKRQRYDTERGGSDNTWIIESLPDVSGFERG</sequence>
<organism evidence="1 2">
    <name type="scientific">Gossypium barbadense</name>
    <name type="common">Sea Island cotton</name>
    <name type="synonym">Hibiscus barbadensis</name>
    <dbReference type="NCBI Taxonomy" id="3634"/>
    <lineage>
        <taxon>Eukaryota</taxon>
        <taxon>Viridiplantae</taxon>
        <taxon>Streptophyta</taxon>
        <taxon>Embryophyta</taxon>
        <taxon>Tracheophyta</taxon>
        <taxon>Spermatophyta</taxon>
        <taxon>Magnoliopsida</taxon>
        <taxon>eudicotyledons</taxon>
        <taxon>Gunneridae</taxon>
        <taxon>Pentapetalae</taxon>
        <taxon>rosids</taxon>
        <taxon>malvids</taxon>
        <taxon>Malvales</taxon>
        <taxon>Malvaceae</taxon>
        <taxon>Malvoideae</taxon>
        <taxon>Gossypium</taxon>
    </lineage>
</organism>
<reference evidence="1 2" key="1">
    <citation type="submission" date="2015-01" db="EMBL/GenBank/DDBJ databases">
        <title>Genome of allotetraploid Gossypium barbadense reveals genomic plasticity and fiber elongation in cotton evolution.</title>
        <authorList>
            <person name="Chen X."/>
            <person name="Liu X."/>
            <person name="Zhao B."/>
            <person name="Zheng H."/>
            <person name="Hu Y."/>
            <person name="Lu G."/>
            <person name="Yang C."/>
            <person name="Chen J."/>
            <person name="Shan C."/>
            <person name="Zhang L."/>
            <person name="Zhou Y."/>
            <person name="Wang L."/>
            <person name="Guo W."/>
            <person name="Bai Y."/>
            <person name="Ruan J."/>
            <person name="Shangguan X."/>
            <person name="Mao Y."/>
            <person name="Jiang J."/>
            <person name="Zhu Y."/>
            <person name="Lei J."/>
            <person name="Kang H."/>
            <person name="Chen S."/>
            <person name="He X."/>
            <person name="Wang R."/>
            <person name="Wang Y."/>
            <person name="Chen J."/>
            <person name="Wang L."/>
            <person name="Yu S."/>
            <person name="Wang B."/>
            <person name="Wei J."/>
            <person name="Song S."/>
            <person name="Lu X."/>
            <person name="Gao Z."/>
            <person name="Gu W."/>
            <person name="Deng X."/>
            <person name="Ma D."/>
            <person name="Wang S."/>
            <person name="Liang W."/>
            <person name="Fang L."/>
            <person name="Cai C."/>
            <person name="Zhu X."/>
            <person name="Zhou B."/>
            <person name="Zhang Y."/>
            <person name="Chen Z."/>
            <person name="Xu S."/>
            <person name="Zhu R."/>
            <person name="Wang S."/>
            <person name="Zhang T."/>
            <person name="Zhao G."/>
        </authorList>
    </citation>
    <scope>NUCLEOTIDE SEQUENCE [LARGE SCALE GENOMIC DNA]</scope>
    <source>
        <strain evidence="2">cv. Xinhai21</strain>
        <tissue evidence="1">Leaf</tissue>
    </source>
</reference>
<gene>
    <name evidence="1" type="ORF">GOBAR_AA17295</name>
</gene>
<dbReference type="OrthoDB" id="10413771at2759"/>
<protein>
    <submittedName>
        <fullName evidence="1">Uncharacterized protein</fullName>
    </submittedName>
</protein>
<dbReference type="Proteomes" id="UP000239757">
    <property type="component" value="Unassembled WGS sequence"/>
</dbReference>